<gene>
    <name evidence="2" type="ORF">RUM43_012067</name>
</gene>
<protein>
    <submittedName>
        <fullName evidence="2">Uncharacterized protein</fullName>
    </submittedName>
</protein>
<comment type="caution">
    <text evidence="2">The sequence shown here is derived from an EMBL/GenBank/DDBJ whole genome shotgun (WGS) entry which is preliminary data.</text>
</comment>
<dbReference type="EMBL" id="JAWJWE010000005">
    <property type="protein sequence ID" value="KAK6634666.1"/>
    <property type="molecule type" value="Genomic_DNA"/>
</dbReference>
<dbReference type="AlphaFoldDB" id="A0AAN8S7J4"/>
<name>A0AAN8S7J4_POLSC</name>
<keyword evidence="1" id="KW-0812">Transmembrane</keyword>
<keyword evidence="1" id="KW-1133">Transmembrane helix</keyword>
<evidence type="ECO:0000313" key="2">
    <source>
        <dbReference type="EMBL" id="KAK6634666.1"/>
    </source>
</evidence>
<dbReference type="Proteomes" id="UP001372834">
    <property type="component" value="Unassembled WGS sequence"/>
</dbReference>
<evidence type="ECO:0000256" key="1">
    <source>
        <dbReference type="SAM" id="Phobius"/>
    </source>
</evidence>
<keyword evidence="1" id="KW-0472">Membrane</keyword>
<reference evidence="2 3" key="1">
    <citation type="submission" date="2023-10" db="EMBL/GenBank/DDBJ databases">
        <title>Genomes of two closely related lineages of the louse Polyplax serrata with different host specificities.</title>
        <authorList>
            <person name="Martinu J."/>
            <person name="Tarabai H."/>
            <person name="Stefka J."/>
            <person name="Hypsa V."/>
        </authorList>
    </citation>
    <scope>NUCLEOTIDE SEQUENCE [LARGE SCALE GENOMIC DNA]</scope>
    <source>
        <strain evidence="2">HR10_N</strain>
    </source>
</reference>
<evidence type="ECO:0000313" key="3">
    <source>
        <dbReference type="Proteomes" id="UP001372834"/>
    </source>
</evidence>
<organism evidence="2 3">
    <name type="scientific">Polyplax serrata</name>
    <name type="common">Common mouse louse</name>
    <dbReference type="NCBI Taxonomy" id="468196"/>
    <lineage>
        <taxon>Eukaryota</taxon>
        <taxon>Metazoa</taxon>
        <taxon>Ecdysozoa</taxon>
        <taxon>Arthropoda</taxon>
        <taxon>Hexapoda</taxon>
        <taxon>Insecta</taxon>
        <taxon>Pterygota</taxon>
        <taxon>Neoptera</taxon>
        <taxon>Paraneoptera</taxon>
        <taxon>Psocodea</taxon>
        <taxon>Troctomorpha</taxon>
        <taxon>Phthiraptera</taxon>
        <taxon>Anoplura</taxon>
        <taxon>Polyplacidae</taxon>
        <taxon>Polyplax</taxon>
    </lineage>
</organism>
<feature type="transmembrane region" description="Helical" evidence="1">
    <location>
        <begin position="70"/>
        <end position="93"/>
    </location>
</feature>
<proteinExistence type="predicted"/>
<sequence>MSGKSAQNGHSRIPIDLTTYPVIKFRKEEDSVSEMSKISETPTEGFNGLCCPDAGNPMYKRNRRFQLTQMIILPFIPILALIVQTTMSLQYLLEYRNDIEDVETQVAIATDLGKFVTQMQLERSEVAFFVFTNKSFQPLRYNFDLLDWSFLATTIIKYFGTVCDDKSNTGENDIVASHQAATKQTTSEQERGFHLSSVQLPLGRNLSEN</sequence>
<accession>A0AAN8S7J4</accession>